<reference evidence="3 4" key="1">
    <citation type="submission" date="2020-07" db="EMBL/GenBank/DDBJ databases">
        <title>Exploring microbial biodiversity for novel pathways involved in the catabolism of aromatic compounds derived from lignin.</title>
        <authorList>
            <person name="Elkins J."/>
        </authorList>
    </citation>
    <scope>NUCLEOTIDE SEQUENCE [LARGE SCALE GENOMIC DNA]</scope>
    <source>
        <strain evidence="1 4">H2C3B</strain>
        <strain evidence="2 3">H2C3C</strain>
    </source>
</reference>
<comment type="caution">
    <text evidence="1">The sequence shown here is derived from an EMBL/GenBank/DDBJ whole genome shotgun (WGS) entry which is preliminary data.</text>
</comment>
<dbReference type="EMBL" id="JACCAS010000001">
    <property type="protein sequence ID" value="NYH20998.1"/>
    <property type="molecule type" value="Genomic_DNA"/>
</dbReference>
<dbReference type="EMBL" id="JACCAU010000001">
    <property type="protein sequence ID" value="NYH19964.1"/>
    <property type="molecule type" value="Genomic_DNA"/>
</dbReference>
<evidence type="ECO:0000313" key="3">
    <source>
        <dbReference type="Proteomes" id="UP000540929"/>
    </source>
</evidence>
<dbReference type="Proteomes" id="UP000540929">
    <property type="component" value="Unassembled WGS sequence"/>
</dbReference>
<sequence>MGERFWRRAFDVEFLVDEGMIAAHDTDLFCFAEAASQIWRIMTHWYEQAKVQQERCGD</sequence>
<evidence type="ECO:0000313" key="2">
    <source>
        <dbReference type="EMBL" id="NYH20998.1"/>
    </source>
</evidence>
<organism evidence="1 4">
    <name type="scientific">Paraburkholderia bryophila</name>
    <dbReference type="NCBI Taxonomy" id="420952"/>
    <lineage>
        <taxon>Bacteria</taxon>
        <taxon>Pseudomonadati</taxon>
        <taxon>Pseudomonadota</taxon>
        <taxon>Betaproteobacteria</taxon>
        <taxon>Burkholderiales</taxon>
        <taxon>Burkholderiaceae</taxon>
        <taxon>Paraburkholderia</taxon>
    </lineage>
</organism>
<proteinExistence type="predicted"/>
<accession>A0A7Y9WFK9</accession>
<evidence type="ECO:0000313" key="4">
    <source>
        <dbReference type="Proteomes" id="UP000572540"/>
    </source>
</evidence>
<dbReference type="Proteomes" id="UP000572540">
    <property type="component" value="Unassembled WGS sequence"/>
</dbReference>
<gene>
    <name evidence="2" type="ORF">GGD40_000477</name>
    <name evidence="1" type="ORF">GGD41_007192</name>
</gene>
<dbReference type="RefSeq" id="WP_179704551.1">
    <property type="nucleotide sequence ID" value="NZ_JACCAS010000001.1"/>
</dbReference>
<keyword evidence="3" id="KW-1185">Reference proteome</keyword>
<evidence type="ECO:0000313" key="1">
    <source>
        <dbReference type="EMBL" id="NYH19964.1"/>
    </source>
</evidence>
<dbReference type="AlphaFoldDB" id="A0A7Y9WFK9"/>
<name>A0A7Y9WFK9_9BURK</name>
<protein>
    <submittedName>
        <fullName evidence="1">Putative Rossmann-fold nucleotide-binding protein</fullName>
    </submittedName>
</protein>